<reference evidence="1 2" key="1">
    <citation type="submission" date="2021-06" db="EMBL/GenBank/DDBJ databases">
        <authorList>
            <person name="Palmer J.M."/>
        </authorList>
    </citation>
    <scope>NUCLEOTIDE SEQUENCE [LARGE SCALE GENOMIC DNA]</scope>
    <source>
        <strain evidence="1 2">XC_2019</strain>
        <tissue evidence="1">Muscle</tissue>
    </source>
</reference>
<dbReference type="Proteomes" id="UP001434883">
    <property type="component" value="Unassembled WGS sequence"/>
</dbReference>
<proteinExistence type="predicted"/>
<protein>
    <submittedName>
        <fullName evidence="1">Uncharacterized protein</fullName>
    </submittedName>
</protein>
<evidence type="ECO:0000313" key="1">
    <source>
        <dbReference type="EMBL" id="MEQ2198584.1"/>
    </source>
</evidence>
<organism evidence="1 2">
    <name type="scientific">Xenoophorus captivus</name>
    <dbReference type="NCBI Taxonomy" id="1517983"/>
    <lineage>
        <taxon>Eukaryota</taxon>
        <taxon>Metazoa</taxon>
        <taxon>Chordata</taxon>
        <taxon>Craniata</taxon>
        <taxon>Vertebrata</taxon>
        <taxon>Euteleostomi</taxon>
        <taxon>Actinopterygii</taxon>
        <taxon>Neopterygii</taxon>
        <taxon>Teleostei</taxon>
        <taxon>Neoteleostei</taxon>
        <taxon>Acanthomorphata</taxon>
        <taxon>Ovalentaria</taxon>
        <taxon>Atherinomorphae</taxon>
        <taxon>Cyprinodontiformes</taxon>
        <taxon>Goodeidae</taxon>
        <taxon>Xenoophorus</taxon>
    </lineage>
</organism>
<name>A0ABV0QRY4_9TELE</name>
<accession>A0ABV0QRY4</accession>
<gene>
    <name evidence="1" type="ORF">XENOCAPTIV_015042</name>
</gene>
<comment type="caution">
    <text evidence="1">The sequence shown here is derived from an EMBL/GenBank/DDBJ whole genome shotgun (WGS) entry which is preliminary data.</text>
</comment>
<evidence type="ECO:0000313" key="2">
    <source>
        <dbReference type="Proteomes" id="UP001434883"/>
    </source>
</evidence>
<feature type="non-terminal residue" evidence="1">
    <location>
        <position position="1"/>
    </location>
</feature>
<dbReference type="EMBL" id="JAHRIN010019915">
    <property type="protein sequence ID" value="MEQ2198584.1"/>
    <property type="molecule type" value="Genomic_DNA"/>
</dbReference>
<sequence>VLQSDVSPYFLNAGMDSQSRLYPSRSHCFNNGCGSERERSRHFTLCPSFGETGAFSRGRQDSEALCQKTKDILPELIPLSLKNLESHQWKIGFYQKHQTQTPFWSSQETMKP</sequence>
<keyword evidence="2" id="KW-1185">Reference proteome</keyword>